<dbReference type="EMBL" id="DS113345">
    <property type="protein sequence ID" value="EAY10060.1"/>
    <property type="molecule type" value="Genomic_DNA"/>
</dbReference>
<evidence type="ECO:0000313" key="3">
    <source>
        <dbReference type="Proteomes" id="UP000001542"/>
    </source>
</evidence>
<sequence length="130" mass="15576">MKPVSLIPTRENIDSIVGHRENNGHIQYLVRWKSNITAFQYSWLSISAFRDKNIIIEYINSILIKTSPPEHEIVILGMKIQDEEELIKFYHKKSKETFEYTEEEVRTRYPQEVLYYYEKHAKFCDEESNA</sequence>
<accession>A2EBB5</accession>
<reference evidence="2" key="1">
    <citation type="submission" date="2006-10" db="EMBL/GenBank/DDBJ databases">
        <authorList>
            <person name="Amadeo P."/>
            <person name="Zhao Q."/>
            <person name="Wortman J."/>
            <person name="Fraser-Liggett C."/>
            <person name="Carlton J."/>
        </authorList>
    </citation>
    <scope>NUCLEOTIDE SEQUENCE</scope>
    <source>
        <strain evidence="2">G3</strain>
    </source>
</reference>
<dbReference type="RefSeq" id="XP_001322283.1">
    <property type="nucleotide sequence ID" value="XM_001322248.1"/>
</dbReference>
<dbReference type="VEuPathDB" id="TrichDB:TVAG_329470"/>
<proteinExistence type="predicted"/>
<dbReference type="VEuPathDB" id="TrichDB:TVAGG3_0309550"/>
<name>A2EBB5_TRIV3</name>
<dbReference type="SUPFAM" id="SSF54160">
    <property type="entry name" value="Chromo domain-like"/>
    <property type="match status" value="1"/>
</dbReference>
<dbReference type="AlphaFoldDB" id="A2EBB5"/>
<feature type="domain" description="Chromo" evidence="1">
    <location>
        <begin position="11"/>
        <end position="70"/>
    </location>
</feature>
<dbReference type="InParanoid" id="A2EBB5"/>
<dbReference type="Proteomes" id="UP000001542">
    <property type="component" value="Unassembled WGS sequence"/>
</dbReference>
<dbReference type="PROSITE" id="PS50013">
    <property type="entry name" value="CHROMO_2"/>
    <property type="match status" value="1"/>
</dbReference>
<keyword evidence="3" id="KW-1185">Reference proteome</keyword>
<evidence type="ECO:0000259" key="1">
    <source>
        <dbReference type="PROSITE" id="PS50013"/>
    </source>
</evidence>
<organism evidence="2 3">
    <name type="scientific">Trichomonas vaginalis (strain ATCC PRA-98 / G3)</name>
    <dbReference type="NCBI Taxonomy" id="412133"/>
    <lineage>
        <taxon>Eukaryota</taxon>
        <taxon>Metamonada</taxon>
        <taxon>Parabasalia</taxon>
        <taxon>Trichomonadida</taxon>
        <taxon>Trichomonadidae</taxon>
        <taxon>Trichomonas</taxon>
    </lineage>
</organism>
<dbReference type="InterPro" id="IPR000953">
    <property type="entry name" value="Chromo/chromo_shadow_dom"/>
</dbReference>
<dbReference type="KEGG" id="tva:4767991"/>
<protein>
    <recommendedName>
        <fullName evidence="1">Chromo domain-containing protein</fullName>
    </recommendedName>
</protein>
<gene>
    <name evidence="2" type="ORF">TVAG_329470</name>
</gene>
<dbReference type="InterPro" id="IPR016197">
    <property type="entry name" value="Chromo-like_dom_sf"/>
</dbReference>
<reference evidence="2" key="2">
    <citation type="journal article" date="2007" name="Science">
        <title>Draft genome sequence of the sexually transmitted pathogen Trichomonas vaginalis.</title>
        <authorList>
            <person name="Carlton J.M."/>
            <person name="Hirt R.P."/>
            <person name="Silva J.C."/>
            <person name="Delcher A.L."/>
            <person name="Schatz M."/>
            <person name="Zhao Q."/>
            <person name="Wortman J.R."/>
            <person name="Bidwell S.L."/>
            <person name="Alsmark U.C.M."/>
            <person name="Besteiro S."/>
            <person name="Sicheritz-Ponten T."/>
            <person name="Noel C.J."/>
            <person name="Dacks J.B."/>
            <person name="Foster P.G."/>
            <person name="Simillion C."/>
            <person name="Van de Peer Y."/>
            <person name="Miranda-Saavedra D."/>
            <person name="Barton G.J."/>
            <person name="Westrop G.D."/>
            <person name="Mueller S."/>
            <person name="Dessi D."/>
            <person name="Fiori P.L."/>
            <person name="Ren Q."/>
            <person name="Paulsen I."/>
            <person name="Zhang H."/>
            <person name="Bastida-Corcuera F.D."/>
            <person name="Simoes-Barbosa A."/>
            <person name="Brown M.T."/>
            <person name="Hayes R.D."/>
            <person name="Mukherjee M."/>
            <person name="Okumura C.Y."/>
            <person name="Schneider R."/>
            <person name="Smith A.J."/>
            <person name="Vanacova S."/>
            <person name="Villalvazo M."/>
            <person name="Haas B.J."/>
            <person name="Pertea M."/>
            <person name="Feldblyum T.V."/>
            <person name="Utterback T.R."/>
            <person name="Shu C.L."/>
            <person name="Osoegawa K."/>
            <person name="de Jong P.J."/>
            <person name="Hrdy I."/>
            <person name="Horvathova L."/>
            <person name="Zubacova Z."/>
            <person name="Dolezal P."/>
            <person name="Malik S.B."/>
            <person name="Logsdon J.M. Jr."/>
            <person name="Henze K."/>
            <person name="Gupta A."/>
            <person name="Wang C.C."/>
            <person name="Dunne R.L."/>
            <person name="Upcroft J.A."/>
            <person name="Upcroft P."/>
            <person name="White O."/>
            <person name="Salzberg S.L."/>
            <person name="Tang P."/>
            <person name="Chiu C.-H."/>
            <person name="Lee Y.-S."/>
            <person name="Embley T.M."/>
            <person name="Coombs G.H."/>
            <person name="Mottram J.C."/>
            <person name="Tachezy J."/>
            <person name="Fraser-Liggett C.M."/>
            <person name="Johnson P.J."/>
        </authorList>
    </citation>
    <scope>NUCLEOTIDE SEQUENCE [LARGE SCALE GENOMIC DNA]</scope>
    <source>
        <strain evidence="2">G3</strain>
    </source>
</reference>
<dbReference type="Gene3D" id="2.40.50.40">
    <property type="match status" value="2"/>
</dbReference>
<evidence type="ECO:0000313" key="2">
    <source>
        <dbReference type="EMBL" id="EAY10060.1"/>
    </source>
</evidence>